<gene>
    <name evidence="2" type="ORF">ZHAS_00005177</name>
</gene>
<dbReference type="VEuPathDB" id="VectorBase:ASIC005177"/>
<evidence type="ECO:0000256" key="1">
    <source>
        <dbReference type="SAM" id="MobiDB-lite"/>
    </source>
</evidence>
<keyword evidence="4" id="KW-1185">Reference proteome</keyword>
<dbReference type="EnsemblMetazoa" id="ASIC005177-RA">
    <property type="protein sequence ID" value="ASIC005177-PA"/>
    <property type="gene ID" value="ASIC005177"/>
</dbReference>
<evidence type="ECO:0000313" key="3">
    <source>
        <dbReference type="EnsemblMetazoa" id="ASIC005177-PA"/>
    </source>
</evidence>
<proteinExistence type="predicted"/>
<feature type="region of interest" description="Disordered" evidence="1">
    <location>
        <begin position="19"/>
        <end position="48"/>
    </location>
</feature>
<evidence type="ECO:0000313" key="4">
    <source>
        <dbReference type="Proteomes" id="UP000030765"/>
    </source>
</evidence>
<reference evidence="3" key="2">
    <citation type="submission" date="2020-05" db="UniProtKB">
        <authorList>
            <consortium name="EnsemblMetazoa"/>
        </authorList>
    </citation>
    <scope>IDENTIFICATION</scope>
</reference>
<reference evidence="2 4" key="1">
    <citation type="journal article" date="2014" name="BMC Genomics">
        <title>Genome sequence of Anopheles sinensis provides insight into genetics basis of mosquito competence for malaria parasites.</title>
        <authorList>
            <person name="Zhou D."/>
            <person name="Zhang D."/>
            <person name="Ding G."/>
            <person name="Shi L."/>
            <person name="Hou Q."/>
            <person name="Ye Y."/>
            <person name="Xu Y."/>
            <person name="Zhou H."/>
            <person name="Xiong C."/>
            <person name="Li S."/>
            <person name="Yu J."/>
            <person name="Hong S."/>
            <person name="Yu X."/>
            <person name="Zou P."/>
            <person name="Chen C."/>
            <person name="Chang X."/>
            <person name="Wang W."/>
            <person name="Lv Y."/>
            <person name="Sun Y."/>
            <person name="Ma L."/>
            <person name="Shen B."/>
            <person name="Zhu C."/>
        </authorList>
    </citation>
    <scope>NUCLEOTIDE SEQUENCE [LARGE SCALE GENOMIC DNA]</scope>
</reference>
<dbReference type="AlphaFoldDB" id="A0A084VIR7"/>
<organism evidence="2">
    <name type="scientific">Anopheles sinensis</name>
    <name type="common">Mosquito</name>
    <dbReference type="NCBI Taxonomy" id="74873"/>
    <lineage>
        <taxon>Eukaryota</taxon>
        <taxon>Metazoa</taxon>
        <taxon>Ecdysozoa</taxon>
        <taxon>Arthropoda</taxon>
        <taxon>Hexapoda</taxon>
        <taxon>Insecta</taxon>
        <taxon>Pterygota</taxon>
        <taxon>Neoptera</taxon>
        <taxon>Endopterygota</taxon>
        <taxon>Diptera</taxon>
        <taxon>Nematocera</taxon>
        <taxon>Culicoidea</taxon>
        <taxon>Culicidae</taxon>
        <taxon>Anophelinae</taxon>
        <taxon>Anopheles</taxon>
    </lineage>
</organism>
<sequence length="65" mass="7215">MVVVALSFNSVTFKSPGKDNYFKRSTSTVRTETSEPEPPSDRSGSLSLTLKRYHFEGAPKVHQSP</sequence>
<evidence type="ECO:0000313" key="2">
    <source>
        <dbReference type="EMBL" id="KFB37861.1"/>
    </source>
</evidence>
<name>A0A084VIR7_ANOSI</name>
<accession>A0A084VIR7</accession>
<dbReference type="EMBL" id="KE524855">
    <property type="protein sequence ID" value="KFB37861.1"/>
    <property type="molecule type" value="Genomic_DNA"/>
</dbReference>
<dbReference type="EMBL" id="ATLV01013382">
    <property type="status" value="NOT_ANNOTATED_CDS"/>
    <property type="molecule type" value="Genomic_DNA"/>
</dbReference>
<protein>
    <submittedName>
        <fullName evidence="2 3">Uncharacterized protein</fullName>
    </submittedName>
</protein>
<dbReference type="Proteomes" id="UP000030765">
    <property type="component" value="Unassembled WGS sequence"/>
</dbReference>